<dbReference type="PANTHER" id="PTHR30136">
    <property type="entry name" value="HELIX-TURN-HELIX TRANSCRIPTIONAL REGULATOR, ICLR FAMILY"/>
    <property type="match status" value="1"/>
</dbReference>
<feature type="domain" description="HTH iclR-type" evidence="4">
    <location>
        <begin position="10"/>
        <end position="72"/>
    </location>
</feature>
<dbReference type="SUPFAM" id="SSF46785">
    <property type="entry name" value="Winged helix' DNA-binding domain"/>
    <property type="match status" value="1"/>
</dbReference>
<keyword evidence="7" id="KW-1185">Reference proteome</keyword>
<dbReference type="GO" id="GO:0003700">
    <property type="term" value="F:DNA-binding transcription factor activity"/>
    <property type="evidence" value="ECO:0007669"/>
    <property type="project" value="TreeGrafter"/>
</dbReference>
<evidence type="ECO:0000256" key="3">
    <source>
        <dbReference type="ARBA" id="ARBA00023163"/>
    </source>
</evidence>
<dbReference type="RefSeq" id="WP_090338084.1">
    <property type="nucleotide sequence ID" value="NZ_FNXY01000006.1"/>
</dbReference>
<dbReference type="GO" id="GO:0003677">
    <property type="term" value="F:DNA binding"/>
    <property type="evidence" value="ECO:0007669"/>
    <property type="project" value="UniProtKB-KW"/>
</dbReference>
<proteinExistence type="predicted"/>
<dbReference type="SUPFAM" id="SSF55781">
    <property type="entry name" value="GAF domain-like"/>
    <property type="match status" value="1"/>
</dbReference>
<dbReference type="PROSITE" id="PS51077">
    <property type="entry name" value="HTH_ICLR"/>
    <property type="match status" value="1"/>
</dbReference>
<organism evidence="6 7">
    <name type="scientific">Dyadobacter koreensis</name>
    <dbReference type="NCBI Taxonomy" id="408657"/>
    <lineage>
        <taxon>Bacteria</taxon>
        <taxon>Pseudomonadati</taxon>
        <taxon>Bacteroidota</taxon>
        <taxon>Cytophagia</taxon>
        <taxon>Cytophagales</taxon>
        <taxon>Spirosomataceae</taxon>
        <taxon>Dyadobacter</taxon>
    </lineage>
</organism>
<evidence type="ECO:0000256" key="2">
    <source>
        <dbReference type="ARBA" id="ARBA00023125"/>
    </source>
</evidence>
<evidence type="ECO:0000313" key="7">
    <source>
        <dbReference type="Proteomes" id="UP000199532"/>
    </source>
</evidence>
<dbReference type="Pfam" id="PF09339">
    <property type="entry name" value="HTH_IclR"/>
    <property type="match status" value="1"/>
</dbReference>
<dbReference type="InterPro" id="IPR036390">
    <property type="entry name" value="WH_DNA-bd_sf"/>
</dbReference>
<keyword evidence="1" id="KW-0805">Transcription regulation</keyword>
<evidence type="ECO:0000313" key="6">
    <source>
        <dbReference type="EMBL" id="SEJ30376.1"/>
    </source>
</evidence>
<sequence>MKENESKYQAPALDKGLDIMEYLSLKATSLSQTEIAAGINKKPNEIYRMLVCLENRGYLIRDEVSGKYKLSLKLFHLSHRHSPVDDIRRASQFPMDELSSEINQSCHLGILYIEKLMVISQSRSPGAISLSIEEGSLFPLLLTTSGRVLLAFMRDEERLHLLRRNDLYMSQSAKQQKQTLTLLDEIKTLGYCVKDSDSTRSVTDICIPLCTSQGDIIAALTVAALTSKSDQSISFDAIVEKTKVAAEKILERLGLN</sequence>
<dbReference type="InterPro" id="IPR036388">
    <property type="entry name" value="WH-like_DNA-bd_sf"/>
</dbReference>
<dbReference type="InterPro" id="IPR014757">
    <property type="entry name" value="Tscrpt_reg_IclR_C"/>
</dbReference>
<dbReference type="GO" id="GO:0045892">
    <property type="term" value="P:negative regulation of DNA-templated transcription"/>
    <property type="evidence" value="ECO:0007669"/>
    <property type="project" value="TreeGrafter"/>
</dbReference>
<dbReference type="AlphaFoldDB" id="A0A1H6XQB3"/>
<reference evidence="6 7" key="1">
    <citation type="submission" date="2016-10" db="EMBL/GenBank/DDBJ databases">
        <authorList>
            <person name="de Groot N.N."/>
        </authorList>
    </citation>
    <scope>NUCLEOTIDE SEQUENCE [LARGE SCALE GENOMIC DNA]</scope>
    <source>
        <strain evidence="6 7">DSM 19938</strain>
    </source>
</reference>
<gene>
    <name evidence="6" type="ORF">SAMN04487995_4086</name>
</gene>
<name>A0A1H6XQB3_9BACT</name>
<evidence type="ECO:0000259" key="5">
    <source>
        <dbReference type="PROSITE" id="PS51078"/>
    </source>
</evidence>
<dbReference type="PROSITE" id="PS51078">
    <property type="entry name" value="ICLR_ED"/>
    <property type="match status" value="1"/>
</dbReference>
<dbReference type="SMART" id="SM00346">
    <property type="entry name" value="HTH_ICLR"/>
    <property type="match status" value="1"/>
</dbReference>
<dbReference type="InterPro" id="IPR050707">
    <property type="entry name" value="HTH_MetabolicPath_Reg"/>
</dbReference>
<keyword evidence="3" id="KW-0804">Transcription</keyword>
<dbReference type="Proteomes" id="UP000199532">
    <property type="component" value="Unassembled WGS sequence"/>
</dbReference>
<dbReference type="Pfam" id="PF01614">
    <property type="entry name" value="IclR_C"/>
    <property type="match status" value="1"/>
</dbReference>
<dbReference type="InterPro" id="IPR029016">
    <property type="entry name" value="GAF-like_dom_sf"/>
</dbReference>
<evidence type="ECO:0000256" key="1">
    <source>
        <dbReference type="ARBA" id="ARBA00023015"/>
    </source>
</evidence>
<protein>
    <submittedName>
        <fullName evidence="6">Transcriptional regulator, IclR family</fullName>
    </submittedName>
</protein>
<dbReference type="STRING" id="408657.SAMN04487995_4086"/>
<evidence type="ECO:0000259" key="4">
    <source>
        <dbReference type="PROSITE" id="PS51077"/>
    </source>
</evidence>
<keyword evidence="2" id="KW-0238">DNA-binding</keyword>
<dbReference type="Gene3D" id="1.10.10.10">
    <property type="entry name" value="Winged helix-like DNA-binding domain superfamily/Winged helix DNA-binding domain"/>
    <property type="match status" value="1"/>
</dbReference>
<dbReference type="OrthoDB" id="9791752at2"/>
<dbReference type="EMBL" id="FNXY01000006">
    <property type="protein sequence ID" value="SEJ30376.1"/>
    <property type="molecule type" value="Genomic_DNA"/>
</dbReference>
<accession>A0A1H6XQB3</accession>
<feature type="domain" description="IclR-ED" evidence="5">
    <location>
        <begin position="73"/>
        <end position="255"/>
    </location>
</feature>
<dbReference type="PANTHER" id="PTHR30136:SF7">
    <property type="entry name" value="HTH-TYPE TRANSCRIPTIONAL REGULATOR KDGR-RELATED"/>
    <property type="match status" value="1"/>
</dbReference>
<dbReference type="Gene3D" id="3.30.450.40">
    <property type="match status" value="1"/>
</dbReference>
<dbReference type="InterPro" id="IPR005471">
    <property type="entry name" value="Tscrpt_reg_IclR_N"/>
</dbReference>